<keyword evidence="1" id="KW-0472">Membrane</keyword>
<evidence type="ECO:0000256" key="1">
    <source>
        <dbReference type="SAM" id="Phobius"/>
    </source>
</evidence>
<feature type="transmembrane region" description="Helical" evidence="1">
    <location>
        <begin position="6"/>
        <end position="23"/>
    </location>
</feature>
<proteinExistence type="predicted"/>
<dbReference type="Proteomes" id="UP000606600">
    <property type="component" value="Unassembled WGS sequence"/>
</dbReference>
<feature type="transmembrane region" description="Helical" evidence="1">
    <location>
        <begin position="35"/>
        <end position="53"/>
    </location>
</feature>
<organism evidence="2 3">
    <name type="scientific">Mucilaginibacter pankratovii</name>
    <dbReference type="NCBI Taxonomy" id="2772110"/>
    <lineage>
        <taxon>Bacteria</taxon>
        <taxon>Pseudomonadati</taxon>
        <taxon>Bacteroidota</taxon>
        <taxon>Sphingobacteriia</taxon>
        <taxon>Sphingobacteriales</taxon>
        <taxon>Sphingobacteriaceae</taxon>
        <taxon>Mucilaginibacter</taxon>
    </lineage>
</organism>
<name>A0ABR7WPH8_9SPHI</name>
<evidence type="ECO:0000313" key="2">
    <source>
        <dbReference type="EMBL" id="MBD1364197.1"/>
    </source>
</evidence>
<sequence>MKEGEVVIGLAVPTAVNFLLLYNKYDKWFSSPYKWYAVAGLFIAAIAMLQFLKFNDEDWYLALRAALTPMVIALLDYAFKRLSLLAQGRDYYLWFKDMVFINEDWNYSFLDKLFTIVLAVFIMIMPLILVLIYRK</sequence>
<keyword evidence="1" id="KW-1133">Transmembrane helix</keyword>
<gene>
    <name evidence="2" type="ORF">IDJ77_10285</name>
</gene>
<feature type="transmembrane region" description="Helical" evidence="1">
    <location>
        <begin position="113"/>
        <end position="133"/>
    </location>
</feature>
<keyword evidence="1" id="KW-0812">Transmembrane</keyword>
<keyword evidence="3" id="KW-1185">Reference proteome</keyword>
<evidence type="ECO:0008006" key="4">
    <source>
        <dbReference type="Google" id="ProtNLM"/>
    </source>
</evidence>
<dbReference type="RefSeq" id="WP_191188850.1">
    <property type="nucleotide sequence ID" value="NZ_JACWMY010000004.1"/>
</dbReference>
<reference evidence="2 3" key="1">
    <citation type="submission" date="2020-09" db="EMBL/GenBank/DDBJ databases">
        <title>Novel species of Mucilaginibacter isolated from a glacier on the Tibetan Plateau.</title>
        <authorList>
            <person name="Liu Q."/>
            <person name="Xin Y.-H."/>
        </authorList>
    </citation>
    <scope>NUCLEOTIDE SEQUENCE [LARGE SCALE GENOMIC DNA]</scope>
    <source>
        <strain evidence="2 3">ZT4R22</strain>
    </source>
</reference>
<evidence type="ECO:0000313" key="3">
    <source>
        <dbReference type="Proteomes" id="UP000606600"/>
    </source>
</evidence>
<comment type="caution">
    <text evidence="2">The sequence shown here is derived from an EMBL/GenBank/DDBJ whole genome shotgun (WGS) entry which is preliminary data.</text>
</comment>
<protein>
    <recommendedName>
        <fullName evidence="4">Transmembrane family 220 protein</fullName>
    </recommendedName>
</protein>
<accession>A0ABR7WPH8</accession>
<dbReference type="EMBL" id="JACWMY010000004">
    <property type="protein sequence ID" value="MBD1364197.1"/>
    <property type="molecule type" value="Genomic_DNA"/>
</dbReference>